<evidence type="ECO:0000256" key="9">
    <source>
        <dbReference type="RuleBase" id="RU000488"/>
    </source>
</evidence>
<dbReference type="GO" id="GO:0015093">
    <property type="term" value="F:ferrous iron transmembrane transporter activity"/>
    <property type="evidence" value="ECO:0007669"/>
    <property type="project" value="TreeGrafter"/>
</dbReference>
<dbReference type="GO" id="GO:0048250">
    <property type="term" value="P:iron import into the mitochondrion"/>
    <property type="evidence" value="ECO:0007669"/>
    <property type="project" value="TreeGrafter"/>
</dbReference>
<dbReference type="Proteomes" id="UP000095023">
    <property type="component" value="Unassembled WGS sequence"/>
</dbReference>
<dbReference type="InterPro" id="IPR023395">
    <property type="entry name" value="MCP_dom_sf"/>
</dbReference>
<keyword evidence="4 8" id="KW-0812">Transmembrane</keyword>
<evidence type="ECO:0000256" key="6">
    <source>
        <dbReference type="ARBA" id="ARBA00023128"/>
    </source>
</evidence>
<dbReference type="EMBL" id="KV453842">
    <property type="protein sequence ID" value="ODV90914.1"/>
    <property type="molecule type" value="Genomic_DNA"/>
</dbReference>
<reference evidence="11" key="1">
    <citation type="submission" date="2016-02" db="EMBL/GenBank/DDBJ databases">
        <title>Comparative genomics of biotechnologically important yeasts.</title>
        <authorList>
            <consortium name="DOE Joint Genome Institute"/>
            <person name="Riley R."/>
            <person name="Haridas S."/>
            <person name="Wolfe K.H."/>
            <person name="Lopes M.R."/>
            <person name="Hittinger C.T."/>
            <person name="Goker M."/>
            <person name="Salamov A."/>
            <person name="Wisecaver J."/>
            <person name="Long T.M."/>
            <person name="Aerts A.L."/>
            <person name="Barry K."/>
            <person name="Choi C."/>
            <person name="Clum A."/>
            <person name="Coughlan A.Y."/>
            <person name="Deshpande S."/>
            <person name="Douglass A.P."/>
            <person name="Hanson S.J."/>
            <person name="Klenk H.-P."/>
            <person name="Labutti K."/>
            <person name="Lapidus A."/>
            <person name="Lindquist E."/>
            <person name="Lipzen A."/>
            <person name="Meier-Kolthoff J.P."/>
            <person name="Ohm R.A."/>
            <person name="Otillar R.P."/>
            <person name="Pangilinan J."/>
            <person name="Peng Y."/>
            <person name="Rokas A."/>
            <person name="Rosa C.A."/>
            <person name="Scheuner C."/>
            <person name="Sibirny A.A."/>
            <person name="Slot J.C."/>
            <person name="Stielow J.B."/>
            <person name="Sun H."/>
            <person name="Kurtzman C.P."/>
            <person name="Blackwell M."/>
            <person name="Jeffries T.W."/>
            <person name="Grigoriev I.V."/>
        </authorList>
    </citation>
    <scope>NUCLEOTIDE SEQUENCE [LARGE SCALE GENOMIC DNA]</scope>
    <source>
        <strain evidence="11">NRRL Y-17796</strain>
    </source>
</reference>
<proteinExistence type="inferred from homology"/>
<feature type="repeat" description="Solcar" evidence="8">
    <location>
        <begin position="34"/>
        <end position="120"/>
    </location>
</feature>
<evidence type="ECO:0000313" key="11">
    <source>
        <dbReference type="Proteomes" id="UP000095023"/>
    </source>
</evidence>
<accession>A0A1E4TGM0</accession>
<keyword evidence="3 9" id="KW-0813">Transport</keyword>
<keyword evidence="6" id="KW-0496">Mitochondrion</keyword>
<evidence type="ECO:0000256" key="3">
    <source>
        <dbReference type="ARBA" id="ARBA00022448"/>
    </source>
</evidence>
<keyword evidence="7 8" id="KW-0472">Membrane</keyword>
<dbReference type="PANTHER" id="PTHR45758:SF4">
    <property type="entry name" value="MITOFERRIN-1"/>
    <property type="match status" value="1"/>
</dbReference>
<sequence length="329" mass="34985">MVAQISSTPTTPIPEIIPVGPDAEYDYEALPGNYSLAANLTAGAFAGIMEHSVMYPLDAVKTRMQVLSKAEIYSGMTNAVSRISAAEGARVLWRGVSSVVIGSGPAHALYFTVYEHAKDAFLKLARGDDRGTGSGTYETNSSTFMLATAAAGSCATIACDAIMNPFDVVKQRMQVSAGANYSSIFSCAADVYRREGLSAFYISYPTTLTMSIPFQAINFSSYEALSNILNPSKHYDPLSHCIAGGVAGATAAALTNPVDVIKTVLQTKGVSSDASIREAKSFMDAARLIYLHDGASGFLRGLRPRIVANVPSTAICWSAYELAKFYLKT</sequence>
<dbReference type="PANTHER" id="PTHR45758">
    <property type="entry name" value="MITOFERRIN-1-RELATED"/>
    <property type="match status" value="1"/>
</dbReference>
<dbReference type="FunFam" id="1.50.40.10:FF:000029">
    <property type="entry name" value="Solute carrier family 25 member 28"/>
    <property type="match status" value="1"/>
</dbReference>
<evidence type="ECO:0008006" key="12">
    <source>
        <dbReference type="Google" id="ProtNLM"/>
    </source>
</evidence>
<dbReference type="PROSITE" id="PS50920">
    <property type="entry name" value="SOLCAR"/>
    <property type="match status" value="3"/>
</dbReference>
<protein>
    <recommendedName>
        <fullName evidence="12">Mitochondrial thiamine pyrophosphate carrier 1</fullName>
    </recommendedName>
</protein>
<gene>
    <name evidence="10" type="ORF">CANCADRAFT_2632</name>
</gene>
<comment type="similarity">
    <text evidence="2 9">Belongs to the mitochondrial carrier (TC 2.A.29) family.</text>
</comment>
<evidence type="ECO:0000256" key="2">
    <source>
        <dbReference type="ARBA" id="ARBA00006375"/>
    </source>
</evidence>
<comment type="subcellular location">
    <subcellularLocation>
        <location evidence="1">Mitochondrion membrane</location>
        <topology evidence="1">Multi-pass membrane protein</topology>
    </subcellularLocation>
</comment>
<dbReference type="InterPro" id="IPR018108">
    <property type="entry name" value="MCP_transmembrane"/>
</dbReference>
<dbReference type="GO" id="GO:0031966">
    <property type="term" value="C:mitochondrial membrane"/>
    <property type="evidence" value="ECO:0007669"/>
    <property type="project" value="UniProtKB-SubCell"/>
</dbReference>
<feature type="repeat" description="Solcar" evidence="8">
    <location>
        <begin position="143"/>
        <end position="228"/>
    </location>
</feature>
<evidence type="ECO:0000256" key="8">
    <source>
        <dbReference type="PROSITE-ProRule" id="PRU00282"/>
    </source>
</evidence>
<dbReference type="OrthoDB" id="43906at2759"/>
<keyword evidence="11" id="KW-1185">Reference proteome</keyword>
<evidence type="ECO:0000256" key="7">
    <source>
        <dbReference type="ARBA" id="ARBA00023136"/>
    </source>
</evidence>
<dbReference type="SUPFAM" id="SSF103506">
    <property type="entry name" value="Mitochondrial carrier"/>
    <property type="match status" value="1"/>
</dbReference>
<dbReference type="Gene3D" id="1.50.40.10">
    <property type="entry name" value="Mitochondrial carrier domain"/>
    <property type="match status" value="2"/>
</dbReference>
<name>A0A1E4TGM0_9ASCO</name>
<evidence type="ECO:0000256" key="4">
    <source>
        <dbReference type="ARBA" id="ARBA00022692"/>
    </source>
</evidence>
<evidence type="ECO:0000256" key="5">
    <source>
        <dbReference type="ARBA" id="ARBA00022989"/>
    </source>
</evidence>
<dbReference type="Pfam" id="PF00153">
    <property type="entry name" value="Mito_carr"/>
    <property type="match status" value="3"/>
</dbReference>
<keyword evidence="5" id="KW-1133">Transmembrane helix</keyword>
<organism evidence="10 11">
    <name type="scientific">Tortispora caseinolytica NRRL Y-17796</name>
    <dbReference type="NCBI Taxonomy" id="767744"/>
    <lineage>
        <taxon>Eukaryota</taxon>
        <taxon>Fungi</taxon>
        <taxon>Dikarya</taxon>
        <taxon>Ascomycota</taxon>
        <taxon>Saccharomycotina</taxon>
        <taxon>Trigonopsidomycetes</taxon>
        <taxon>Trigonopsidales</taxon>
        <taxon>Trigonopsidaceae</taxon>
        <taxon>Tortispora</taxon>
    </lineage>
</organism>
<dbReference type="AlphaFoldDB" id="A0A1E4TGM0"/>
<evidence type="ECO:0000313" key="10">
    <source>
        <dbReference type="EMBL" id="ODV90914.1"/>
    </source>
</evidence>
<feature type="repeat" description="Solcar" evidence="8">
    <location>
        <begin position="235"/>
        <end position="326"/>
    </location>
</feature>
<evidence type="ECO:0000256" key="1">
    <source>
        <dbReference type="ARBA" id="ARBA00004225"/>
    </source>
</evidence>